<protein>
    <submittedName>
        <fullName evidence="1">Uncharacterized protein</fullName>
    </submittedName>
</protein>
<dbReference type="Proteomes" id="UP000002979">
    <property type="component" value="Unassembled WGS sequence"/>
</dbReference>
<comment type="caution">
    <text evidence="1">The sequence shown here is derived from an EMBL/GenBank/DDBJ whole genome shotgun (WGS) entry which is preliminary data.</text>
</comment>
<organism evidence="1 2">
    <name type="scientific">Collinsella aerofaciens (strain ATCC 25986 / DSM 3979 / JCM 10188 / KCTC 3647 / NCTC 11838 / VPI 1003)</name>
    <dbReference type="NCBI Taxonomy" id="411903"/>
    <lineage>
        <taxon>Bacteria</taxon>
        <taxon>Bacillati</taxon>
        <taxon>Actinomycetota</taxon>
        <taxon>Coriobacteriia</taxon>
        <taxon>Coriobacteriales</taxon>
        <taxon>Coriobacteriaceae</taxon>
        <taxon>Collinsella</taxon>
    </lineage>
</organism>
<dbReference type="AlphaFoldDB" id="A4EAW7"/>
<dbReference type="EMBL" id="AAVN02000006">
    <property type="protein sequence ID" value="EBA39284.1"/>
    <property type="molecule type" value="Genomic_DNA"/>
</dbReference>
<proteinExistence type="predicted"/>
<evidence type="ECO:0000313" key="1">
    <source>
        <dbReference type="EMBL" id="EBA39284.1"/>
    </source>
</evidence>
<accession>A4EAW7</accession>
<evidence type="ECO:0000313" key="2">
    <source>
        <dbReference type="Proteomes" id="UP000002979"/>
    </source>
</evidence>
<reference evidence="1 2" key="1">
    <citation type="submission" date="2007-01" db="EMBL/GenBank/DDBJ databases">
        <title>Draft genome sequence of Collinsella aerofaciens (ATCC 25986).</title>
        <authorList>
            <person name="Sudarsanam P."/>
            <person name="Ley R."/>
            <person name="Guruge J."/>
            <person name="Turnbaugh P.J."/>
            <person name="Mahowald M."/>
            <person name="Liep D."/>
            <person name="Gordon J."/>
        </authorList>
    </citation>
    <scope>NUCLEOTIDE SEQUENCE [LARGE SCALE GENOMIC DNA]</scope>
    <source>
        <strain evidence="2">ATCC 25986 / DSM 3979 / JCM 10188 / KCTC 3647 / NCTC 11838 / VPI 1003</strain>
    </source>
</reference>
<reference evidence="1 2" key="2">
    <citation type="submission" date="2007-04" db="EMBL/GenBank/DDBJ databases">
        <authorList>
            <person name="Fulton L."/>
            <person name="Clifton S."/>
            <person name="Fulton B."/>
            <person name="Xu J."/>
            <person name="Minx P."/>
            <person name="Mardis E.R."/>
            <person name="Wilson R.K."/>
        </authorList>
    </citation>
    <scope>NUCLEOTIDE SEQUENCE [LARGE SCALE GENOMIC DNA]</scope>
    <source>
        <strain evidence="2">ATCC 25986 / DSM 3979 / JCM 10188 / KCTC 3647 / NCTC 11838 / VPI 1003</strain>
    </source>
</reference>
<gene>
    <name evidence="1" type="ORF">COLAER_01579</name>
</gene>
<sequence>MISALLRYRLAWRSSPQMSHPCRSLSHSLSDLLASSSLPMARSIQSAGPYA</sequence>
<name>A4EAW7_COLAA</name>